<reference evidence="1 2" key="1">
    <citation type="journal article" date="2019" name="Genome Biol. Evol.">
        <title>Insights into the evolution of the New World diploid cottons (Gossypium, subgenus Houzingenia) based on genome sequencing.</title>
        <authorList>
            <person name="Grover C.E."/>
            <person name="Arick M.A. 2nd"/>
            <person name="Thrash A."/>
            <person name="Conover J.L."/>
            <person name="Sanders W.S."/>
            <person name="Peterson D.G."/>
            <person name="Frelichowski J.E."/>
            <person name="Scheffler J.A."/>
            <person name="Scheffler B.E."/>
            <person name="Wendel J.F."/>
        </authorList>
    </citation>
    <scope>NUCLEOTIDE SEQUENCE [LARGE SCALE GENOMIC DNA]</scope>
    <source>
        <strain evidence="1">5</strain>
        <tissue evidence="1">Leaf</tissue>
    </source>
</reference>
<sequence>MKESVADLISFLFGFQKVQNFGHYLRIPLFHQRVTNSTMYFVVEKVCGKLQSWDAKQLSIVGCVTLKQSALLSIPSYFMQSMLIPRKDSICQPKWCGGLGLRKLRDQLPDHVIQHIMDIPPPHPSEGLDKITWCHTSSENFLVKNAYKVLKEDVWKSKDEKWKSNNSTIHEGGTNWACLFGVLIWRLWKNRNLYIFQGSFWISREIIKVLYCWAKHFVSAFRDESKGCYESFSKEWNFGNRVLINIDGAVQLDSGNVAAGGVVWDENGDWIFGYN</sequence>
<dbReference type="EMBL" id="JABEZY010000002">
    <property type="protein sequence ID" value="MBA0733991.1"/>
    <property type="molecule type" value="Genomic_DNA"/>
</dbReference>
<name>A0A7J9BCC5_GOSGO</name>
<gene>
    <name evidence="1" type="ORF">Gogos_017945</name>
</gene>
<protein>
    <recommendedName>
        <fullName evidence="3">RNase H type-1 domain-containing protein</fullName>
    </recommendedName>
</protein>
<organism evidence="1 2">
    <name type="scientific">Gossypium gossypioides</name>
    <name type="common">Mexican cotton</name>
    <name type="synonym">Selera gossypioides</name>
    <dbReference type="NCBI Taxonomy" id="34282"/>
    <lineage>
        <taxon>Eukaryota</taxon>
        <taxon>Viridiplantae</taxon>
        <taxon>Streptophyta</taxon>
        <taxon>Embryophyta</taxon>
        <taxon>Tracheophyta</taxon>
        <taxon>Spermatophyta</taxon>
        <taxon>Magnoliopsida</taxon>
        <taxon>eudicotyledons</taxon>
        <taxon>Gunneridae</taxon>
        <taxon>Pentapetalae</taxon>
        <taxon>rosids</taxon>
        <taxon>malvids</taxon>
        <taxon>Malvales</taxon>
        <taxon>Malvaceae</taxon>
        <taxon>Malvoideae</taxon>
        <taxon>Gossypium</taxon>
    </lineage>
</organism>
<dbReference type="AlphaFoldDB" id="A0A7J9BCC5"/>
<dbReference type="OrthoDB" id="1937258at2759"/>
<comment type="caution">
    <text evidence="1">The sequence shown here is derived from an EMBL/GenBank/DDBJ whole genome shotgun (WGS) entry which is preliminary data.</text>
</comment>
<keyword evidence="2" id="KW-1185">Reference proteome</keyword>
<proteinExistence type="predicted"/>
<evidence type="ECO:0000313" key="2">
    <source>
        <dbReference type="Proteomes" id="UP000593579"/>
    </source>
</evidence>
<dbReference type="Proteomes" id="UP000593579">
    <property type="component" value="Unassembled WGS sequence"/>
</dbReference>
<dbReference type="PANTHER" id="PTHR33116">
    <property type="entry name" value="REVERSE TRANSCRIPTASE ZINC-BINDING DOMAIN-CONTAINING PROTEIN-RELATED-RELATED"/>
    <property type="match status" value="1"/>
</dbReference>
<accession>A0A7J9BCC5</accession>
<evidence type="ECO:0000313" key="1">
    <source>
        <dbReference type="EMBL" id="MBA0733991.1"/>
    </source>
</evidence>
<dbReference type="PANTHER" id="PTHR33116:SF86">
    <property type="entry name" value="REVERSE TRANSCRIPTASE DOMAIN-CONTAINING PROTEIN"/>
    <property type="match status" value="1"/>
</dbReference>
<evidence type="ECO:0008006" key="3">
    <source>
        <dbReference type="Google" id="ProtNLM"/>
    </source>
</evidence>